<feature type="transmembrane region" description="Helical" evidence="1">
    <location>
        <begin position="167"/>
        <end position="188"/>
    </location>
</feature>
<proteinExistence type="inferred from homology"/>
<keyword evidence="1 2" id="KW-0150">Chloroplast</keyword>
<protein>
    <recommendedName>
        <fullName evidence="1">Protein TIC 214</fullName>
    </recommendedName>
    <alternativeName>
        <fullName evidence="1">Translocon at the inner envelope membrane of chloroplasts 214</fullName>
    </alternativeName>
</protein>
<dbReference type="GeneID" id="72635075"/>
<reference evidence="2" key="1">
    <citation type="submission" date="2020-01" db="EMBL/GenBank/DDBJ databases">
        <title>Investigating the Causes of Heterogeneity of Evolutionary Rates among Hymenophyllaceae.</title>
        <authorList>
            <person name="Ma X."/>
        </authorList>
    </citation>
    <scope>NUCLEOTIDE SEQUENCE</scope>
</reference>
<dbReference type="PANTHER" id="PTHR33163:SF40">
    <property type="entry name" value="PROTEIN TIC 214"/>
    <property type="match status" value="1"/>
</dbReference>
<dbReference type="Pfam" id="PF05758">
    <property type="entry name" value="Ycf1"/>
    <property type="match status" value="3"/>
</dbReference>
<keyword evidence="1" id="KW-1001">Plastid inner membrane</keyword>
<accession>A0A8K1RWY6</accession>
<comment type="function">
    <text evidence="1">Involved in protein precursor import into chloroplasts. May be part of an intermediate translocation complex acting as a protein-conducting channel at the inner envelope.</text>
</comment>
<keyword evidence="1" id="KW-1133">Transmembrane helix</keyword>
<feature type="transmembrane region" description="Helical" evidence="1">
    <location>
        <begin position="87"/>
        <end position="107"/>
    </location>
</feature>
<organism evidence="2">
    <name type="scientific">Crepidomanes minutum</name>
    <dbReference type="NCBI Taxonomy" id="32127"/>
    <lineage>
        <taxon>Eukaryota</taxon>
        <taxon>Viridiplantae</taxon>
        <taxon>Streptophyta</taxon>
        <taxon>Embryophyta</taxon>
        <taxon>Tracheophyta</taxon>
        <taxon>Polypodiopsida</taxon>
        <taxon>Polypodiidae</taxon>
        <taxon>Hymenophyllales</taxon>
        <taxon>Hymenophyllaceae</taxon>
        <taxon>Trichomanoideae</taxon>
        <taxon>Crepidomanes</taxon>
    </lineage>
</organism>
<keyword evidence="1" id="KW-0472">Membrane</keyword>
<comment type="subcellular location">
    <subcellularLocation>
        <location evidence="1">Plastid</location>
        <location evidence="1">Chloroplast inner membrane</location>
    </subcellularLocation>
</comment>
<dbReference type="EMBL" id="MN905537">
    <property type="protein sequence ID" value="UEQ13246.1"/>
    <property type="molecule type" value="Genomic_DNA"/>
</dbReference>
<keyword evidence="1" id="KW-0813">Transport</keyword>
<dbReference type="InterPro" id="IPR008896">
    <property type="entry name" value="TIC214"/>
</dbReference>
<keyword evidence="1" id="KW-0812">Transmembrane</keyword>
<keyword evidence="1" id="KW-0653">Protein transport</keyword>
<dbReference type="GO" id="GO:0009706">
    <property type="term" value="C:chloroplast inner membrane"/>
    <property type="evidence" value="ECO:0007669"/>
    <property type="project" value="UniProtKB-SubCell"/>
</dbReference>
<dbReference type="RefSeq" id="YP_010383669.1">
    <property type="nucleotide sequence ID" value="NC_063573.1"/>
</dbReference>
<dbReference type="PANTHER" id="PTHR33163">
    <property type="entry name" value="PROTEIN TIC 214-RELATED"/>
    <property type="match status" value="1"/>
</dbReference>
<gene>
    <name evidence="2" type="primary">ycf1</name>
    <name evidence="1" type="synonym">TIC214</name>
</gene>
<comment type="similarity">
    <text evidence="1">Belongs to the TIC214 family.</text>
</comment>
<geneLocation type="chloroplast" evidence="2"/>
<name>A0A8K1RWY6_9MONI</name>
<comment type="subunit">
    <text evidence="1">Part of the Tic complex.</text>
</comment>
<evidence type="ECO:0000256" key="1">
    <source>
        <dbReference type="RuleBase" id="RU364085"/>
    </source>
</evidence>
<evidence type="ECO:0000313" key="2">
    <source>
        <dbReference type="EMBL" id="UEQ13246.1"/>
    </source>
</evidence>
<feature type="transmembrane region" description="Helical" evidence="1">
    <location>
        <begin position="20"/>
        <end position="40"/>
    </location>
</feature>
<dbReference type="GO" id="GO:0015031">
    <property type="term" value="P:protein transport"/>
    <property type="evidence" value="ECO:0007669"/>
    <property type="project" value="UniProtKB-KW"/>
</dbReference>
<keyword evidence="1 2" id="KW-0934">Plastid</keyword>
<feature type="transmembrane region" description="Helical" evidence="1">
    <location>
        <begin position="61"/>
        <end position="81"/>
    </location>
</feature>
<sequence>MNVESVQMSLYLFQASLITWIRVASPCILFGLYYGLLSTLPIGPSHIISIRSFLLRGDASGFAALSGLMIGQLILFLSIFYSPLYILIIKPHTITLLIVPYLLFYWFRTKDLLDYRAFYPTGLLINSHIYKIFAETFILQILNPILLPSPVLARLIHLFLFRYSDNGIFLISTFLGWLIGHILFLNLSRLLVIRLESDSPILYLLIKRVIHNTFSIIIYMNVLLYLGKAPISLFTHSLESRLVLLEEDFCKLPNWIVWMFKEWPTSCFDQNRPNRPIRYLTCWFNGNNPVKKQVSSFFFDKSLNDGKERITFTALPSLSIFGNQLQLLEPLKKKQSDVNPYKYWIDNQLRKKEALISELKDRTRSLDTQCIFSETREKRTELVSENEEEISKVCNPSLSNLDRTKFSTSISFWIFSDMFRESPLIKNTNEYIEHIEFEQDEDDSELEDWIYYKYEQLNFDKIPLPWEPIPPRAQDIFFFLFEDSEDASIQDIFEEIEILSKDNDLPSIWDWEMTWEQVSQLPMPERTLFFLCLQEDYSGFDWLNLFNIASIDKEEEPFYSKQSLRSTYKIEEMMKDLNEEYEIIIDNPFDIVGGVTDIRNRKFKNLGISIEKTISKPKRIIKRFSEAPDFRRELIKGSMRSRRRKMLVWNLFQEKGHSPFFLRLMEIPNRSQRSLSGLSDSKTLTIDSEQETNKELEKQLSSSSLKNTQTMRSLISSRLDVGSIHTGRSLLLVLQSNLRKYVKLPLLITFKNLIRIFLLQVPEWDEDWSECRKESHINCTYDGEEFSDTDLPARWLKEGLQIKIVHPFQLKPWHNRKKKSIFQGNKIQLRRSRRENSEKKRFRATYLTIWGFQTDRPFGTIQKEPSFWKPIKRELTKTWKNNLSLRIKEIESFCSRLGISMRFGSLIKRDLNPLKRLGMTQDDYRQTNATESLLLFEIKQEQERNSQKIDSESVQIANGSQSIAGIENKKLSDTFGGLESKIGVPTYQPKKINTNERNIGSFHLSKGEIEKKLNNRNINSSLRFKRQLINFQKRILIFRLGIARFIDKYLSTTISLQRVNRIFSRYSVPFTTFSVQLGRILKDTVDNYANLAELTLAIPNTSKNMFQVDNKSIRPLSQAYIYDNLWCTNGTDNVDLNGLLKALKDNEILKEFENRKELDRGSNLLNDWKREFDSKEYNNFMQNYDLSIERVKSSTSLYDKNSERKKQDLLECLDNRNKIIEQYIDKPIQEFVMIQGLSKQLSGLIADDLKKWLESFNRYNLPFEVWCKIAPQKWRVNAENLNRFEDIQRDPFERQEGYVSHEKSDDFCFYKENPLFRDRINNLNKRHKNNHLLSNVVNSIQRHGSEILKNNIKQKNWWRNRIKSVIAKNKQEVFCQQIDNIQKELISKIDLSLWIIADDINNIDLSQTGLRSPFEPKTCILKDTSVESVMGEKVDSKTEEQQADDSNITLNPIFLRDRVNHYFLPQWEWKSEAAYKRLQRFKDLLSFTNVLPGKHDLTEYINIDPELVNIFFFQEDIDFEGLEDLFLCSSHHFLRIFDDQLLMYKLVSILLRFKDRYRKRLDTGIFDECKQRLFFIDEIKNLSYLYNIDDLLLPRKRRELQIMGSLGITKHGESKERYIVDYPFQVQKTSKDEALKDLSKTQTVKRFLWPSHRLEELACINRFYLNTNNGSRFAILKIRMYTVL</sequence>
<feature type="transmembrane region" description="Helical" evidence="1">
    <location>
        <begin position="209"/>
        <end position="227"/>
    </location>
</feature>